<accession>A0A226DDZ9</accession>
<dbReference type="OMA" id="HEPIHAP"/>
<dbReference type="PROSITE" id="PS50157">
    <property type="entry name" value="ZINC_FINGER_C2H2_2"/>
    <property type="match status" value="10"/>
</dbReference>
<evidence type="ECO:0000256" key="1">
    <source>
        <dbReference type="ARBA" id="ARBA00004123"/>
    </source>
</evidence>
<evidence type="ECO:0000256" key="3">
    <source>
        <dbReference type="ARBA" id="ARBA00022737"/>
    </source>
</evidence>
<keyword evidence="3" id="KW-0677">Repeat</keyword>
<keyword evidence="13" id="KW-1185">Reference proteome</keyword>
<evidence type="ECO:0000256" key="4">
    <source>
        <dbReference type="ARBA" id="ARBA00022771"/>
    </source>
</evidence>
<dbReference type="GO" id="GO:0008270">
    <property type="term" value="F:zinc ion binding"/>
    <property type="evidence" value="ECO:0007669"/>
    <property type="project" value="UniProtKB-KW"/>
</dbReference>
<keyword evidence="9" id="KW-0539">Nucleus</keyword>
<proteinExistence type="predicted"/>
<feature type="domain" description="C2H2-type" evidence="11">
    <location>
        <begin position="272"/>
        <end position="300"/>
    </location>
</feature>
<dbReference type="Pfam" id="PF00096">
    <property type="entry name" value="zf-C2H2"/>
    <property type="match status" value="5"/>
</dbReference>
<evidence type="ECO:0000259" key="11">
    <source>
        <dbReference type="PROSITE" id="PS50157"/>
    </source>
</evidence>
<evidence type="ECO:0000256" key="10">
    <source>
        <dbReference type="PROSITE-ProRule" id="PRU00042"/>
    </source>
</evidence>
<keyword evidence="8" id="KW-0804">Transcription</keyword>
<feature type="domain" description="C2H2-type" evidence="11">
    <location>
        <begin position="63"/>
        <end position="91"/>
    </location>
</feature>
<feature type="domain" description="C2H2-type" evidence="11">
    <location>
        <begin position="241"/>
        <end position="268"/>
    </location>
</feature>
<keyword evidence="5" id="KW-0862">Zinc</keyword>
<dbReference type="PANTHER" id="PTHR24384:SF189">
    <property type="entry name" value="C2H2-TYPE DOMAIN-CONTAINING PROTEIN-RELATED"/>
    <property type="match status" value="1"/>
</dbReference>
<evidence type="ECO:0000256" key="6">
    <source>
        <dbReference type="ARBA" id="ARBA00023015"/>
    </source>
</evidence>
<evidence type="ECO:0000256" key="2">
    <source>
        <dbReference type="ARBA" id="ARBA00022723"/>
    </source>
</evidence>
<organism evidence="12 13">
    <name type="scientific">Folsomia candida</name>
    <name type="common">Springtail</name>
    <dbReference type="NCBI Taxonomy" id="158441"/>
    <lineage>
        <taxon>Eukaryota</taxon>
        <taxon>Metazoa</taxon>
        <taxon>Ecdysozoa</taxon>
        <taxon>Arthropoda</taxon>
        <taxon>Hexapoda</taxon>
        <taxon>Collembola</taxon>
        <taxon>Entomobryomorpha</taxon>
        <taxon>Isotomoidea</taxon>
        <taxon>Isotomidae</taxon>
        <taxon>Proisotominae</taxon>
        <taxon>Folsomia</taxon>
    </lineage>
</organism>
<dbReference type="GO" id="GO:0000978">
    <property type="term" value="F:RNA polymerase II cis-regulatory region sequence-specific DNA binding"/>
    <property type="evidence" value="ECO:0007669"/>
    <property type="project" value="TreeGrafter"/>
</dbReference>
<keyword evidence="2" id="KW-0479">Metal-binding</keyword>
<dbReference type="PANTHER" id="PTHR24384">
    <property type="entry name" value="FINGER PUTATIVE TRANSCRIPTION FACTOR FAMILY-RELATED"/>
    <property type="match status" value="1"/>
</dbReference>
<feature type="domain" description="C2H2-type" evidence="11">
    <location>
        <begin position="92"/>
        <end position="120"/>
    </location>
</feature>
<evidence type="ECO:0000256" key="9">
    <source>
        <dbReference type="ARBA" id="ARBA00023242"/>
    </source>
</evidence>
<dbReference type="EMBL" id="LNIX01000023">
    <property type="protein sequence ID" value="OXA43208.1"/>
    <property type="molecule type" value="Genomic_DNA"/>
</dbReference>
<dbReference type="PROSITE" id="PS00028">
    <property type="entry name" value="ZINC_FINGER_C2H2_1"/>
    <property type="match status" value="9"/>
</dbReference>
<dbReference type="InterPro" id="IPR050752">
    <property type="entry name" value="C2H2-ZF_domain"/>
</dbReference>
<evidence type="ECO:0000256" key="8">
    <source>
        <dbReference type="ARBA" id="ARBA00023163"/>
    </source>
</evidence>
<dbReference type="Proteomes" id="UP000198287">
    <property type="component" value="Unassembled WGS sequence"/>
</dbReference>
<feature type="domain" description="C2H2-type" evidence="11">
    <location>
        <begin position="122"/>
        <end position="150"/>
    </location>
</feature>
<sequence>MSTFPCTLAHCKATLSSNIALQSHLKSVHIATRNFPCSICSNSFRNLRDVNVHIKKVHGAKKFKCSQCPKAFTMSCSLTAHVNHVHTTTRDFQCSICLGRFKQKGTLNSHMASVHAESVTPVECDICSKTFKTAYHLKTHKNNVHQESEHKCDFCEKTFTRRDTMLRHKKFNHLKPETSFQCSFLQCKKSFVHKSSMKLHFKRIHQGQVLKNFTCYFCPKMFESAASVVNHTRSHTGERPFKCGVCGKEFSTLGLLTRHEPIHAPDADRKQFKCPLCPRRSFYSFDLKNHMRKKHKSSKNKRLAQKIFPETCNEEQSVASVQMFGHAKDMIFPDEKIIPMEEEEKKITRFKPKWTPSDCTVDAEFNGDFVSTSQNHDMVDNFLPVTYIKIETETCPEANDTGDDGMDIVHSIFVGESDIAS</sequence>
<keyword evidence="7" id="KW-0238">DNA-binding</keyword>
<feature type="domain" description="C2H2-type" evidence="11">
    <location>
        <begin position="180"/>
        <end position="210"/>
    </location>
</feature>
<protein>
    <submittedName>
        <fullName evidence="12">Zinc finger and SCAN domain-containing protein 2</fullName>
    </submittedName>
</protein>
<evidence type="ECO:0000313" key="13">
    <source>
        <dbReference type="Proteomes" id="UP000198287"/>
    </source>
</evidence>
<feature type="domain" description="C2H2-type" evidence="11">
    <location>
        <begin position="35"/>
        <end position="63"/>
    </location>
</feature>
<feature type="domain" description="C2H2-type" evidence="11">
    <location>
        <begin position="213"/>
        <end position="240"/>
    </location>
</feature>
<dbReference type="InterPro" id="IPR013087">
    <property type="entry name" value="Znf_C2H2_type"/>
</dbReference>
<feature type="domain" description="C2H2-type" evidence="11">
    <location>
        <begin position="150"/>
        <end position="178"/>
    </location>
</feature>
<dbReference type="InterPro" id="IPR036236">
    <property type="entry name" value="Znf_C2H2_sf"/>
</dbReference>
<dbReference type="SMART" id="SM00355">
    <property type="entry name" value="ZnF_C2H2"/>
    <property type="match status" value="10"/>
</dbReference>
<name>A0A226DDZ9_FOLCA</name>
<comment type="subcellular location">
    <subcellularLocation>
        <location evidence="1">Nucleus</location>
    </subcellularLocation>
</comment>
<evidence type="ECO:0000256" key="5">
    <source>
        <dbReference type="ARBA" id="ARBA00022833"/>
    </source>
</evidence>
<dbReference type="AlphaFoldDB" id="A0A226DDZ9"/>
<dbReference type="SUPFAM" id="SSF57667">
    <property type="entry name" value="beta-beta-alpha zinc fingers"/>
    <property type="match status" value="4"/>
</dbReference>
<dbReference type="FunFam" id="3.30.160.60:FF:000557">
    <property type="entry name" value="zinc finger and SCAN domain-containing protein 29"/>
    <property type="match status" value="1"/>
</dbReference>
<feature type="domain" description="C2H2-type" evidence="11">
    <location>
        <begin position="4"/>
        <end position="34"/>
    </location>
</feature>
<evidence type="ECO:0000313" key="12">
    <source>
        <dbReference type="EMBL" id="OXA43208.1"/>
    </source>
</evidence>
<comment type="caution">
    <text evidence="12">The sequence shown here is derived from an EMBL/GenBank/DDBJ whole genome shotgun (WGS) entry which is preliminary data.</text>
</comment>
<dbReference type="GO" id="GO:0000981">
    <property type="term" value="F:DNA-binding transcription factor activity, RNA polymerase II-specific"/>
    <property type="evidence" value="ECO:0007669"/>
    <property type="project" value="TreeGrafter"/>
</dbReference>
<gene>
    <name evidence="12" type="ORF">Fcan01_22160</name>
</gene>
<keyword evidence="4 10" id="KW-0863">Zinc-finger</keyword>
<dbReference type="GO" id="GO:0005634">
    <property type="term" value="C:nucleus"/>
    <property type="evidence" value="ECO:0007669"/>
    <property type="project" value="UniProtKB-SubCell"/>
</dbReference>
<dbReference type="Gene3D" id="3.30.160.60">
    <property type="entry name" value="Classic Zinc Finger"/>
    <property type="match status" value="7"/>
</dbReference>
<reference evidence="12 13" key="1">
    <citation type="submission" date="2015-12" db="EMBL/GenBank/DDBJ databases">
        <title>The genome of Folsomia candida.</title>
        <authorList>
            <person name="Faddeeva A."/>
            <person name="Derks M.F."/>
            <person name="Anvar Y."/>
            <person name="Smit S."/>
            <person name="Van Straalen N."/>
            <person name="Roelofs D."/>
        </authorList>
    </citation>
    <scope>NUCLEOTIDE SEQUENCE [LARGE SCALE GENOMIC DNA]</scope>
    <source>
        <strain evidence="12 13">VU population</strain>
        <tissue evidence="12">Whole body</tissue>
    </source>
</reference>
<evidence type="ECO:0000256" key="7">
    <source>
        <dbReference type="ARBA" id="ARBA00023125"/>
    </source>
</evidence>
<dbReference type="OrthoDB" id="6077919at2759"/>
<keyword evidence="6" id="KW-0805">Transcription regulation</keyword>